<accession>A0AC58RQ80</accession>
<proteinExistence type="predicted"/>
<protein>
    <submittedName>
        <fullName evidence="2">Uncharacterized protein LOC107775614</fullName>
    </submittedName>
</protein>
<evidence type="ECO:0000313" key="2">
    <source>
        <dbReference type="RefSeq" id="XP_075074892.1"/>
    </source>
</evidence>
<dbReference type="Proteomes" id="UP000790787">
    <property type="component" value="Chromosome 7"/>
</dbReference>
<reference evidence="1" key="1">
    <citation type="journal article" date="2014" name="Nat. Commun.">
        <title>The tobacco genome sequence and its comparison with those of tomato and potato.</title>
        <authorList>
            <person name="Sierro N."/>
            <person name="Battey J.N."/>
            <person name="Ouadi S."/>
            <person name="Bakaher N."/>
            <person name="Bovet L."/>
            <person name="Willig A."/>
            <person name="Goepfert S."/>
            <person name="Peitsch M.C."/>
            <person name="Ivanov N.V."/>
        </authorList>
    </citation>
    <scope>NUCLEOTIDE SEQUENCE [LARGE SCALE GENOMIC DNA]</scope>
</reference>
<evidence type="ECO:0000313" key="1">
    <source>
        <dbReference type="Proteomes" id="UP000790787"/>
    </source>
</evidence>
<keyword evidence="1" id="KW-1185">Reference proteome</keyword>
<name>A0AC58RQ80_TOBAC</name>
<dbReference type="RefSeq" id="XP_075074892.1">
    <property type="nucleotide sequence ID" value="XM_075218791.1"/>
</dbReference>
<organism evidence="1 2">
    <name type="scientific">Nicotiana tabacum</name>
    <name type="common">Common tobacco</name>
    <dbReference type="NCBI Taxonomy" id="4097"/>
    <lineage>
        <taxon>Eukaryota</taxon>
        <taxon>Viridiplantae</taxon>
        <taxon>Streptophyta</taxon>
        <taxon>Embryophyta</taxon>
        <taxon>Tracheophyta</taxon>
        <taxon>Spermatophyta</taxon>
        <taxon>Magnoliopsida</taxon>
        <taxon>eudicotyledons</taxon>
        <taxon>Gunneridae</taxon>
        <taxon>Pentapetalae</taxon>
        <taxon>asterids</taxon>
        <taxon>lamiids</taxon>
        <taxon>Solanales</taxon>
        <taxon>Solanaceae</taxon>
        <taxon>Nicotianoideae</taxon>
        <taxon>Nicotianeae</taxon>
        <taxon>Nicotiana</taxon>
    </lineage>
</organism>
<sequence>MDSASAIPFHSLASSVTVFNGLNFSEWHEQVQFHLGVMDLDLALLNDKPAAITDSSSADEKSFHKAWERSNRLSLMFMRMNIANNIKSTIPQTESAREYLTFVEERFRSADKSLAGTLIAELTTMKFDGSRSMQNHIIEMTNIAVRLQTLGMKVDDSFLVQFILNSLPPEYGPFQINYNTIKDKWNVSELSSMLTQEESRLKKQGTHSINLMVQGAGKGLKVKANKFKKKKAPDKAQQDANKEHKADTCRFCNKEGHYQKDCLKRKAWFEKKGTISVFVCFQSNLVEVPNNTWWLDSGATAHVSTTLQGFLTIQTTNPNKDFLFMGNRMKDPIEEKSQATDSLKVFVNEVERQLDKKVKIIRLDRGGEYYGKYNESGQCPGPFAKFLEERGICAQYTMPGTPQQNGVAERRNRTLMDMVRSMISNSSSPKSLWMYALKTVVYLLNRVPSKAVPKTPFELWTGRKPSLRHLHVWGCPAEARVYNPQEKKLDSRTVSGYFIGYPEKSKGYVFYCPNHSSRIVETGNARFIENGEVSGSVEKQSVEIKEVRVNILLPTNVPTSTQIPNIVPVVEEHFDNTEQHLDETLHEETNSQISDTNEPQEMPLRKSQRVRKLTISDDYVVYLQELDFDIGLNKDPVSFSQAIESNESDK</sequence>
<reference evidence="2" key="2">
    <citation type="submission" date="2025-08" db="UniProtKB">
        <authorList>
            <consortium name="RefSeq"/>
        </authorList>
    </citation>
    <scope>IDENTIFICATION</scope>
    <source>
        <tissue evidence="2">Leaf</tissue>
    </source>
</reference>
<gene>
    <name evidence="2" type="primary">LOC107775614</name>
</gene>